<protein>
    <submittedName>
        <fullName evidence="1">Uncharacterized protein</fullName>
    </submittedName>
</protein>
<name>A0A921MJU9_9FIRM</name>
<sequence length="105" mass="12047">MKTTVMINGTAIALTSIIRCAQPEAGPLGRFHPWQWVEPSDYRAAQAAVETYWQEKRRQKDGTQMFLGDLVEIRSGNYLWLYHLDEDGNMRSDIFTWAGGLPNTR</sequence>
<dbReference type="Proteomes" id="UP000760668">
    <property type="component" value="Unassembled WGS sequence"/>
</dbReference>
<evidence type="ECO:0000313" key="2">
    <source>
        <dbReference type="Proteomes" id="UP000760668"/>
    </source>
</evidence>
<gene>
    <name evidence="1" type="ORF">K8V01_01265</name>
</gene>
<reference evidence="1" key="2">
    <citation type="submission" date="2021-09" db="EMBL/GenBank/DDBJ databases">
        <authorList>
            <person name="Gilroy R."/>
        </authorList>
    </citation>
    <scope>NUCLEOTIDE SEQUENCE</scope>
    <source>
        <strain evidence="1">CHK179-5677</strain>
    </source>
</reference>
<dbReference type="RefSeq" id="WP_204750566.1">
    <property type="nucleotide sequence ID" value="NZ_DYUC01000011.1"/>
</dbReference>
<proteinExistence type="predicted"/>
<dbReference type="AlphaFoldDB" id="A0A921MJU9"/>
<comment type="caution">
    <text evidence="1">The sequence shown here is derived from an EMBL/GenBank/DDBJ whole genome shotgun (WGS) entry which is preliminary data.</text>
</comment>
<evidence type="ECO:0000313" key="1">
    <source>
        <dbReference type="EMBL" id="HJG85650.1"/>
    </source>
</evidence>
<accession>A0A921MJU9</accession>
<reference evidence="1" key="1">
    <citation type="journal article" date="2021" name="PeerJ">
        <title>Extensive microbial diversity within the chicken gut microbiome revealed by metagenomics and culture.</title>
        <authorList>
            <person name="Gilroy R."/>
            <person name="Ravi A."/>
            <person name="Getino M."/>
            <person name="Pursley I."/>
            <person name="Horton D.L."/>
            <person name="Alikhan N.F."/>
            <person name="Baker D."/>
            <person name="Gharbi K."/>
            <person name="Hall N."/>
            <person name="Watson M."/>
            <person name="Adriaenssens E.M."/>
            <person name="Foster-Nyarko E."/>
            <person name="Jarju S."/>
            <person name="Secka A."/>
            <person name="Antonio M."/>
            <person name="Oren A."/>
            <person name="Chaudhuri R.R."/>
            <person name="La Ragione R."/>
            <person name="Hildebrand F."/>
            <person name="Pallen M.J."/>
        </authorList>
    </citation>
    <scope>NUCLEOTIDE SEQUENCE</scope>
    <source>
        <strain evidence="1">CHK179-5677</strain>
    </source>
</reference>
<organism evidence="1 2">
    <name type="scientific">Pseudoflavonifractor capillosus</name>
    <dbReference type="NCBI Taxonomy" id="106588"/>
    <lineage>
        <taxon>Bacteria</taxon>
        <taxon>Bacillati</taxon>
        <taxon>Bacillota</taxon>
        <taxon>Clostridia</taxon>
        <taxon>Eubacteriales</taxon>
        <taxon>Oscillospiraceae</taxon>
        <taxon>Pseudoflavonifractor</taxon>
    </lineage>
</organism>
<dbReference type="EMBL" id="DYUC01000011">
    <property type="protein sequence ID" value="HJG85650.1"/>
    <property type="molecule type" value="Genomic_DNA"/>
</dbReference>